<gene>
    <name evidence="3" type="ORF">CFL01nite_14420</name>
</gene>
<evidence type="ECO:0000313" key="4">
    <source>
        <dbReference type="Proteomes" id="UP000315353"/>
    </source>
</evidence>
<organism evidence="3 4">
    <name type="scientific">Corynebacterium flavescens</name>
    <dbReference type="NCBI Taxonomy" id="28028"/>
    <lineage>
        <taxon>Bacteria</taxon>
        <taxon>Bacillati</taxon>
        <taxon>Actinomycetota</taxon>
        <taxon>Actinomycetes</taxon>
        <taxon>Mycobacteriales</taxon>
        <taxon>Corynebacteriaceae</taxon>
        <taxon>Corynebacterium</taxon>
    </lineage>
</organism>
<reference evidence="3 4" key="1">
    <citation type="submission" date="2019-06" db="EMBL/GenBank/DDBJ databases">
        <title>Whole genome shotgun sequence of Corynebacterium flavescens NBRC 14136.</title>
        <authorList>
            <person name="Hosoyama A."/>
            <person name="Uohara A."/>
            <person name="Ohji S."/>
            <person name="Ichikawa N."/>
        </authorList>
    </citation>
    <scope>NUCLEOTIDE SEQUENCE [LARGE SCALE GENOMIC DNA]</scope>
    <source>
        <strain evidence="3 4">NBRC 14136</strain>
    </source>
</reference>
<accession>A0AB73B923</accession>
<evidence type="ECO:0000313" key="3">
    <source>
        <dbReference type="EMBL" id="GEB97947.1"/>
    </source>
</evidence>
<feature type="transmembrane region" description="Helical" evidence="2">
    <location>
        <begin position="63"/>
        <end position="80"/>
    </location>
</feature>
<dbReference type="EMBL" id="BJNB01000020">
    <property type="protein sequence ID" value="GEB97947.1"/>
    <property type="molecule type" value="Genomic_DNA"/>
</dbReference>
<feature type="transmembrane region" description="Helical" evidence="2">
    <location>
        <begin position="21"/>
        <end position="43"/>
    </location>
</feature>
<keyword evidence="2" id="KW-0812">Transmembrane</keyword>
<keyword evidence="2" id="KW-0472">Membrane</keyword>
<keyword evidence="2" id="KW-1133">Transmembrane helix</keyword>
<evidence type="ECO:0000256" key="1">
    <source>
        <dbReference type="SAM" id="MobiDB-lite"/>
    </source>
</evidence>
<dbReference type="AlphaFoldDB" id="A0AB73B923"/>
<comment type="caution">
    <text evidence="3">The sequence shown here is derived from an EMBL/GenBank/DDBJ whole genome shotgun (WGS) entry which is preliminary data.</text>
</comment>
<proteinExistence type="predicted"/>
<name>A0AB73B923_CORFL</name>
<dbReference type="GeneID" id="82879704"/>
<feature type="region of interest" description="Disordered" evidence="1">
    <location>
        <begin position="92"/>
        <end position="112"/>
    </location>
</feature>
<evidence type="ECO:0000256" key="2">
    <source>
        <dbReference type="SAM" id="Phobius"/>
    </source>
</evidence>
<sequence length="112" mass="11419">MSEKTPAAQGTSQQHAGAFDLRNVIGALLGLYGIVLIACFFFLDPGINPDTGSLKEPADNLYSGLAMLAVAAIMMLWARLRPIVVDTSAAQDAAGDPAAASGAAANSNAGRD</sequence>
<dbReference type="Proteomes" id="UP000315353">
    <property type="component" value="Unassembled WGS sequence"/>
</dbReference>
<evidence type="ECO:0008006" key="5">
    <source>
        <dbReference type="Google" id="ProtNLM"/>
    </source>
</evidence>
<dbReference type="RefSeq" id="WP_075729271.1">
    <property type="nucleotide sequence ID" value="NZ_BJNB01000020.1"/>
</dbReference>
<protein>
    <recommendedName>
        <fullName evidence="5">Cell wall anchor protein</fullName>
    </recommendedName>
</protein>